<feature type="region of interest" description="Disordered" evidence="1">
    <location>
        <begin position="99"/>
        <end position="135"/>
    </location>
</feature>
<feature type="compositionally biased region" description="Polar residues" evidence="1">
    <location>
        <begin position="67"/>
        <end position="87"/>
    </location>
</feature>
<accession>A0A3P6TUR3</accession>
<evidence type="ECO:0000256" key="1">
    <source>
        <dbReference type="SAM" id="MobiDB-lite"/>
    </source>
</evidence>
<feature type="compositionally biased region" description="Basic and acidic residues" evidence="1">
    <location>
        <begin position="1"/>
        <end position="14"/>
    </location>
</feature>
<sequence>MKVEHSPNEAKEQKSPQPIVPIVSYGGNDRLPDIQLYNLKSLRINKTDEVPHPTLMPEMKSSEPDEQATTVTNPSSESEQSKKVMTNNLSLTNLAKVFRTQFPASEEPVDVRRAPEKPVNPAKRQADPSAEDKTREEIIYDLAEEKQPELKMEKPEEAKKKLNAVQEPIKPAPNPVRSIVVDPIRPVNA</sequence>
<feature type="region of interest" description="Disordered" evidence="1">
    <location>
        <begin position="46"/>
        <end position="87"/>
    </location>
</feature>
<feature type="region of interest" description="Disordered" evidence="1">
    <location>
        <begin position="1"/>
        <end position="30"/>
    </location>
</feature>
<feature type="compositionally biased region" description="Basic and acidic residues" evidence="1">
    <location>
        <begin position="124"/>
        <end position="135"/>
    </location>
</feature>
<keyword evidence="3" id="KW-1185">Reference proteome</keyword>
<reference evidence="2 3" key="1">
    <citation type="submission" date="2018-11" db="EMBL/GenBank/DDBJ databases">
        <authorList>
            <consortium name="Pathogen Informatics"/>
        </authorList>
    </citation>
    <scope>NUCLEOTIDE SEQUENCE [LARGE SCALE GENOMIC DNA]</scope>
</reference>
<dbReference type="OrthoDB" id="5874081at2759"/>
<gene>
    <name evidence="2" type="ORF">CGOC_LOCUS8407</name>
</gene>
<organism evidence="2 3">
    <name type="scientific">Cylicostephanus goldi</name>
    <name type="common">Nematode worm</name>
    <dbReference type="NCBI Taxonomy" id="71465"/>
    <lineage>
        <taxon>Eukaryota</taxon>
        <taxon>Metazoa</taxon>
        <taxon>Ecdysozoa</taxon>
        <taxon>Nematoda</taxon>
        <taxon>Chromadorea</taxon>
        <taxon>Rhabditida</taxon>
        <taxon>Rhabditina</taxon>
        <taxon>Rhabditomorpha</taxon>
        <taxon>Strongyloidea</taxon>
        <taxon>Strongylidae</taxon>
        <taxon>Cylicostephanus</taxon>
    </lineage>
</organism>
<name>A0A3P6TUR3_CYLGO</name>
<proteinExistence type="predicted"/>
<dbReference type="EMBL" id="UYRV01030797">
    <property type="protein sequence ID" value="VDK85155.1"/>
    <property type="molecule type" value="Genomic_DNA"/>
</dbReference>
<evidence type="ECO:0000313" key="2">
    <source>
        <dbReference type="EMBL" id="VDK85155.1"/>
    </source>
</evidence>
<protein>
    <submittedName>
        <fullName evidence="2">Uncharacterized protein</fullName>
    </submittedName>
</protein>
<dbReference type="AlphaFoldDB" id="A0A3P6TUR3"/>
<feature type="region of interest" description="Disordered" evidence="1">
    <location>
        <begin position="164"/>
        <end position="189"/>
    </location>
</feature>
<evidence type="ECO:0000313" key="3">
    <source>
        <dbReference type="Proteomes" id="UP000271889"/>
    </source>
</evidence>
<dbReference type="Proteomes" id="UP000271889">
    <property type="component" value="Unassembled WGS sequence"/>
</dbReference>